<keyword evidence="3" id="KW-1185">Reference proteome</keyword>
<feature type="transmembrane region" description="Helical" evidence="1">
    <location>
        <begin position="119"/>
        <end position="143"/>
    </location>
</feature>
<organism evidence="2 3">
    <name type="scientific">Glossina pallidipes</name>
    <name type="common">Tsetse fly</name>
    <dbReference type="NCBI Taxonomy" id="7398"/>
    <lineage>
        <taxon>Eukaryota</taxon>
        <taxon>Metazoa</taxon>
        <taxon>Ecdysozoa</taxon>
        <taxon>Arthropoda</taxon>
        <taxon>Hexapoda</taxon>
        <taxon>Insecta</taxon>
        <taxon>Pterygota</taxon>
        <taxon>Neoptera</taxon>
        <taxon>Endopterygota</taxon>
        <taxon>Diptera</taxon>
        <taxon>Brachycera</taxon>
        <taxon>Muscomorpha</taxon>
        <taxon>Hippoboscoidea</taxon>
        <taxon>Glossinidae</taxon>
        <taxon>Glossina</taxon>
    </lineage>
</organism>
<keyword evidence="1" id="KW-0812">Transmembrane</keyword>
<name>A0A1A9ZKC7_GLOPL</name>
<reference evidence="3" key="1">
    <citation type="submission" date="2014-03" db="EMBL/GenBank/DDBJ databases">
        <authorList>
            <person name="Aksoy S."/>
            <person name="Warren W."/>
            <person name="Wilson R.K."/>
        </authorList>
    </citation>
    <scope>NUCLEOTIDE SEQUENCE [LARGE SCALE GENOMIC DNA]</scope>
    <source>
        <strain evidence="3">IAEA</strain>
    </source>
</reference>
<accession>A0A1A9ZKC7</accession>
<evidence type="ECO:0000313" key="3">
    <source>
        <dbReference type="Proteomes" id="UP000092445"/>
    </source>
</evidence>
<dbReference type="EnsemblMetazoa" id="GPAI017510-RA">
    <property type="protein sequence ID" value="GPAI017510-PA"/>
    <property type="gene ID" value="GPAI017510"/>
</dbReference>
<reference evidence="2" key="2">
    <citation type="submission" date="2020-05" db="UniProtKB">
        <authorList>
            <consortium name="EnsemblMetazoa"/>
        </authorList>
    </citation>
    <scope>IDENTIFICATION</scope>
    <source>
        <strain evidence="2">IAEA</strain>
    </source>
</reference>
<keyword evidence="1" id="KW-1133">Transmembrane helix</keyword>
<dbReference type="AlphaFoldDB" id="A0A1A9ZKC7"/>
<protein>
    <submittedName>
        <fullName evidence="2">Uncharacterized protein</fullName>
    </submittedName>
</protein>
<proteinExistence type="predicted"/>
<sequence length="217" mass="23189">MQQVTFDERIMHILSHNAGRGTFSFSELYLLVPLALRPKILPGGLSIGLEEAEGAADNERWPSDIPLANDKLLLSSCFPVSSGKTCKSGVGKGRLDDDEDVAQTAAVVKDDKLPLAGKLLVLLMLLVMDAETVVILLVVVVFFKCKLYADVTSKTRGPPPSPWQASLPSSPPAQKLLAGKIKIFSVTALTLRMHSVSLTIGISASRIRSGIGPANSK</sequence>
<dbReference type="Proteomes" id="UP000092445">
    <property type="component" value="Unassembled WGS sequence"/>
</dbReference>
<keyword evidence="1" id="KW-0472">Membrane</keyword>
<evidence type="ECO:0000313" key="2">
    <source>
        <dbReference type="EnsemblMetazoa" id="GPAI017510-PA"/>
    </source>
</evidence>
<dbReference type="VEuPathDB" id="VectorBase:GPAI017510"/>
<evidence type="ECO:0000256" key="1">
    <source>
        <dbReference type="SAM" id="Phobius"/>
    </source>
</evidence>